<evidence type="ECO:0000313" key="2">
    <source>
        <dbReference type="EMBL" id="TYK27560.1"/>
    </source>
</evidence>
<comment type="caution">
    <text evidence="2">The sequence shown here is derived from an EMBL/GenBank/DDBJ whole genome shotgun (WGS) entry which is preliminary data.</text>
</comment>
<dbReference type="PANTHER" id="PTHR48475:SF1">
    <property type="entry name" value="RNASE H TYPE-1 DOMAIN-CONTAINING PROTEIN"/>
    <property type="match status" value="1"/>
</dbReference>
<dbReference type="AlphaFoldDB" id="A0A5D3DW97"/>
<dbReference type="SUPFAM" id="SSF53098">
    <property type="entry name" value="Ribonuclease H-like"/>
    <property type="match status" value="1"/>
</dbReference>
<protein>
    <recommendedName>
        <fullName evidence="5">Integrase catalytic domain-containing protein</fullName>
    </recommendedName>
</protein>
<dbReference type="InterPro" id="IPR036397">
    <property type="entry name" value="RNaseH_sf"/>
</dbReference>
<organism evidence="2 4">
    <name type="scientific">Cucumis melo var. makuwa</name>
    <name type="common">Oriental melon</name>
    <dbReference type="NCBI Taxonomy" id="1194695"/>
    <lineage>
        <taxon>Eukaryota</taxon>
        <taxon>Viridiplantae</taxon>
        <taxon>Streptophyta</taxon>
        <taxon>Embryophyta</taxon>
        <taxon>Tracheophyta</taxon>
        <taxon>Spermatophyta</taxon>
        <taxon>Magnoliopsida</taxon>
        <taxon>eudicotyledons</taxon>
        <taxon>Gunneridae</taxon>
        <taxon>Pentapetalae</taxon>
        <taxon>rosids</taxon>
        <taxon>fabids</taxon>
        <taxon>Cucurbitales</taxon>
        <taxon>Cucurbitaceae</taxon>
        <taxon>Benincaseae</taxon>
        <taxon>Cucumis</taxon>
    </lineage>
</organism>
<dbReference type="Proteomes" id="UP000321947">
    <property type="component" value="Unassembled WGS sequence"/>
</dbReference>
<dbReference type="STRING" id="1194695.A0A5D3DW97"/>
<gene>
    <name evidence="2" type="ORF">E5676_scaffold22G00330</name>
    <name evidence="1" type="ORF">E6C27_scaffold24G003970</name>
</gene>
<name>A0A5D3DW97_CUCMM</name>
<dbReference type="EMBL" id="SSTE01008830">
    <property type="protein sequence ID" value="KAA0054596.1"/>
    <property type="molecule type" value="Genomic_DNA"/>
</dbReference>
<evidence type="ECO:0008006" key="5">
    <source>
        <dbReference type="Google" id="ProtNLM"/>
    </source>
</evidence>
<dbReference type="GO" id="GO:0003676">
    <property type="term" value="F:nucleic acid binding"/>
    <property type="evidence" value="ECO:0007669"/>
    <property type="project" value="InterPro"/>
</dbReference>
<dbReference type="EMBL" id="SSTD01002678">
    <property type="protein sequence ID" value="TYK27560.1"/>
    <property type="molecule type" value="Genomic_DNA"/>
</dbReference>
<proteinExistence type="predicted"/>
<sequence>MIDKLCEKFKFKQYKSSMYNASANGLAEAFNKMLCNLLKKIVSKSKRDWQERIGEALWAYQTTHHTPTGVGDLVLAVRRSIITMRHTENKFTPKWDGPYIVKEAFTNGAYKIADHDGLRIGPINGKLLKKFYA</sequence>
<evidence type="ECO:0000313" key="4">
    <source>
        <dbReference type="Proteomes" id="UP000321947"/>
    </source>
</evidence>
<dbReference type="InterPro" id="IPR012337">
    <property type="entry name" value="RNaseH-like_sf"/>
</dbReference>
<dbReference type="Gene3D" id="3.30.420.10">
    <property type="entry name" value="Ribonuclease H-like superfamily/Ribonuclease H"/>
    <property type="match status" value="1"/>
</dbReference>
<dbReference type="Proteomes" id="UP000321393">
    <property type="component" value="Unassembled WGS sequence"/>
</dbReference>
<evidence type="ECO:0000313" key="3">
    <source>
        <dbReference type="Proteomes" id="UP000321393"/>
    </source>
</evidence>
<evidence type="ECO:0000313" key="1">
    <source>
        <dbReference type="EMBL" id="KAA0054596.1"/>
    </source>
</evidence>
<reference evidence="3 4" key="1">
    <citation type="submission" date="2019-08" db="EMBL/GenBank/DDBJ databases">
        <title>Draft genome sequences of two oriental melons (Cucumis melo L. var makuwa).</title>
        <authorList>
            <person name="Kwon S.-Y."/>
        </authorList>
    </citation>
    <scope>NUCLEOTIDE SEQUENCE [LARGE SCALE GENOMIC DNA]</scope>
    <source>
        <strain evidence="4">cv. Chang Bougi</strain>
        <strain evidence="3">cv. SW 3</strain>
        <tissue evidence="2">Leaf</tissue>
    </source>
</reference>
<accession>A0A5D3DW97</accession>
<dbReference type="OrthoDB" id="5596291at2759"/>
<dbReference type="PANTHER" id="PTHR48475">
    <property type="entry name" value="RIBONUCLEASE H"/>
    <property type="match status" value="1"/>
</dbReference>